<keyword evidence="2" id="KW-0808">Transferase</keyword>
<sequence>MSVASVAPSSRALARRMTLPIPATGDPVVLELGPGTGAFTRTIQGLLDGRGRYVAIDVNERFTGLLTRRFPGVEAVTADARDLAEVRARRGIGRADVIVSGLPWAAFGPDLQRRLLDEVAGALAPGGAFTTFAYVHARWSGPAVRFRRALRERFEEVVPGRTVWANLPPALVYHCRRPVPA</sequence>
<keyword evidence="2" id="KW-0489">Methyltransferase</keyword>
<dbReference type="SUPFAM" id="SSF53335">
    <property type="entry name" value="S-adenosyl-L-methionine-dependent methyltransferases"/>
    <property type="match status" value="1"/>
</dbReference>
<gene>
    <name evidence="2" type="ORF">CLV70_10425</name>
</gene>
<dbReference type="InterPro" id="IPR029063">
    <property type="entry name" value="SAM-dependent_MTases_sf"/>
</dbReference>
<protein>
    <submittedName>
        <fullName evidence="2">Phospholipid N-methyltransferase</fullName>
    </submittedName>
</protein>
<name>A0A2T0SAX8_9ACTN</name>
<proteinExistence type="predicted"/>
<evidence type="ECO:0000313" key="2">
    <source>
        <dbReference type="EMBL" id="PRY30473.1"/>
    </source>
</evidence>
<accession>A0A2T0SAX8</accession>
<dbReference type="RefSeq" id="WP_211303709.1">
    <property type="nucleotide sequence ID" value="NZ_PVZG01000004.1"/>
</dbReference>
<dbReference type="GO" id="GO:0008168">
    <property type="term" value="F:methyltransferase activity"/>
    <property type="evidence" value="ECO:0007669"/>
    <property type="project" value="UniProtKB-KW"/>
</dbReference>
<dbReference type="GO" id="GO:0032259">
    <property type="term" value="P:methylation"/>
    <property type="evidence" value="ECO:0007669"/>
    <property type="project" value="UniProtKB-KW"/>
</dbReference>
<organism evidence="2 3">
    <name type="scientific">Pseudosporangium ferrugineum</name>
    <dbReference type="NCBI Taxonomy" id="439699"/>
    <lineage>
        <taxon>Bacteria</taxon>
        <taxon>Bacillati</taxon>
        <taxon>Actinomycetota</taxon>
        <taxon>Actinomycetes</taxon>
        <taxon>Micromonosporales</taxon>
        <taxon>Micromonosporaceae</taxon>
        <taxon>Pseudosporangium</taxon>
    </lineage>
</organism>
<dbReference type="Proteomes" id="UP000239209">
    <property type="component" value="Unassembled WGS sequence"/>
</dbReference>
<dbReference type="InterPro" id="IPR041698">
    <property type="entry name" value="Methyltransf_25"/>
</dbReference>
<evidence type="ECO:0000259" key="1">
    <source>
        <dbReference type="Pfam" id="PF13649"/>
    </source>
</evidence>
<comment type="caution">
    <text evidence="2">The sequence shown here is derived from an EMBL/GenBank/DDBJ whole genome shotgun (WGS) entry which is preliminary data.</text>
</comment>
<keyword evidence="3" id="KW-1185">Reference proteome</keyword>
<dbReference type="CDD" id="cd02440">
    <property type="entry name" value="AdoMet_MTases"/>
    <property type="match status" value="1"/>
</dbReference>
<dbReference type="Gene3D" id="3.40.50.150">
    <property type="entry name" value="Vaccinia Virus protein VP39"/>
    <property type="match status" value="1"/>
</dbReference>
<dbReference type="EMBL" id="PVZG01000004">
    <property type="protein sequence ID" value="PRY30473.1"/>
    <property type="molecule type" value="Genomic_DNA"/>
</dbReference>
<dbReference type="AlphaFoldDB" id="A0A2T0SAX8"/>
<evidence type="ECO:0000313" key="3">
    <source>
        <dbReference type="Proteomes" id="UP000239209"/>
    </source>
</evidence>
<feature type="domain" description="Methyltransferase" evidence="1">
    <location>
        <begin position="29"/>
        <end position="127"/>
    </location>
</feature>
<reference evidence="2 3" key="1">
    <citation type="submission" date="2018-03" db="EMBL/GenBank/DDBJ databases">
        <title>Genomic Encyclopedia of Archaeal and Bacterial Type Strains, Phase II (KMG-II): from individual species to whole genera.</title>
        <authorList>
            <person name="Goeker M."/>
        </authorList>
    </citation>
    <scope>NUCLEOTIDE SEQUENCE [LARGE SCALE GENOMIC DNA]</scope>
    <source>
        <strain evidence="2 3">DSM 45348</strain>
    </source>
</reference>
<dbReference type="Pfam" id="PF13649">
    <property type="entry name" value="Methyltransf_25"/>
    <property type="match status" value="1"/>
</dbReference>